<dbReference type="PANTHER" id="PTHR47053:SF1">
    <property type="entry name" value="MUREIN DD-ENDOPEPTIDASE MEPH-RELATED"/>
    <property type="match status" value="1"/>
</dbReference>
<evidence type="ECO:0000256" key="6">
    <source>
        <dbReference type="SAM" id="SignalP"/>
    </source>
</evidence>
<keyword evidence="4" id="KW-0788">Thiol protease</keyword>
<comment type="caution">
    <text evidence="8">The sequence shown here is derived from an EMBL/GenBank/DDBJ whole genome shotgun (WGS) entry which is preliminary data.</text>
</comment>
<gene>
    <name evidence="8" type="ORF">I6U48_00280</name>
</gene>
<dbReference type="GO" id="GO:0008234">
    <property type="term" value="F:cysteine-type peptidase activity"/>
    <property type="evidence" value="ECO:0007669"/>
    <property type="project" value="UniProtKB-KW"/>
</dbReference>
<dbReference type="InterPro" id="IPR057309">
    <property type="entry name" value="PcsB_CC"/>
</dbReference>
<dbReference type="EMBL" id="JAEEGC010000002">
    <property type="protein sequence ID" value="MBV7271357.1"/>
    <property type="molecule type" value="Genomic_DNA"/>
</dbReference>
<feature type="signal peptide" evidence="6">
    <location>
        <begin position="1"/>
        <end position="24"/>
    </location>
</feature>
<evidence type="ECO:0000256" key="4">
    <source>
        <dbReference type="ARBA" id="ARBA00022807"/>
    </source>
</evidence>
<reference evidence="8" key="1">
    <citation type="submission" date="2020-12" db="EMBL/GenBank/DDBJ databases">
        <title>Clostridium thailandense sp. nov., a novel acetogenic bacterium isolated from peat land soil in Thailand.</title>
        <authorList>
            <person name="Chaikitkaew S."/>
            <person name="Birkeland N.K."/>
        </authorList>
    </citation>
    <scope>NUCLEOTIDE SEQUENCE</scope>
    <source>
        <strain evidence="8">PL3</strain>
    </source>
</reference>
<dbReference type="InterPro" id="IPR000064">
    <property type="entry name" value="NLP_P60_dom"/>
</dbReference>
<dbReference type="AlphaFoldDB" id="A0A949WTD6"/>
<proteinExistence type="predicted"/>
<keyword evidence="1" id="KW-0645">Protease</keyword>
<evidence type="ECO:0000256" key="5">
    <source>
        <dbReference type="SAM" id="Coils"/>
    </source>
</evidence>
<keyword evidence="9" id="KW-1185">Reference proteome</keyword>
<keyword evidence="3" id="KW-0378">Hydrolase</keyword>
<dbReference type="GO" id="GO:0006508">
    <property type="term" value="P:proteolysis"/>
    <property type="evidence" value="ECO:0007669"/>
    <property type="project" value="UniProtKB-KW"/>
</dbReference>
<dbReference type="PROSITE" id="PS51935">
    <property type="entry name" value="NLPC_P60"/>
    <property type="match status" value="1"/>
</dbReference>
<sequence>MNKKLKQLLMILAFTVTMNGVVFAQPTSNNNISYSKVQELERNIENLDNQIEDVMDKINDNKKQIQIKEKDIKNSENELKTAENDIKKEQELFSKRMRVLYINGSTGYLGMLLDSNGIEDFISKVDMVSRIISFDNKIISNYEIKQKNIADKTNKLKAENQKLLALKSENERKLNELNKNKDDQKKLIVQAKEQQRQYAAVEQASVSVAVKQVTNIRYAAPKITLSRGGSPISNDNVVAYASNFLGTPYLWGGTTPSGFDCSGFTQYVYSHFGISVGRTTYDQIKDGVGVSRDQLQLGDLVFFGKGGNPTHMGIYVGNGAMIHAPHTGDVVKISPIDRRDYITARRVK</sequence>
<evidence type="ECO:0000259" key="7">
    <source>
        <dbReference type="PROSITE" id="PS51935"/>
    </source>
</evidence>
<protein>
    <submittedName>
        <fullName evidence="8">C40 family peptidase</fullName>
    </submittedName>
</protein>
<keyword evidence="5" id="KW-0175">Coiled coil</keyword>
<dbReference type="Pfam" id="PF24568">
    <property type="entry name" value="CC_PcsB"/>
    <property type="match status" value="1"/>
</dbReference>
<dbReference type="Proteomes" id="UP000694308">
    <property type="component" value="Unassembled WGS sequence"/>
</dbReference>
<dbReference type="PANTHER" id="PTHR47053">
    <property type="entry name" value="MUREIN DD-ENDOPEPTIDASE MEPH-RELATED"/>
    <property type="match status" value="1"/>
</dbReference>
<evidence type="ECO:0000256" key="2">
    <source>
        <dbReference type="ARBA" id="ARBA00022729"/>
    </source>
</evidence>
<keyword evidence="2 6" id="KW-0732">Signal</keyword>
<dbReference type="InterPro" id="IPR051202">
    <property type="entry name" value="Peptidase_C40"/>
</dbReference>
<name>A0A949WTD6_9CLOT</name>
<evidence type="ECO:0000313" key="8">
    <source>
        <dbReference type="EMBL" id="MBV7271357.1"/>
    </source>
</evidence>
<evidence type="ECO:0000256" key="1">
    <source>
        <dbReference type="ARBA" id="ARBA00022670"/>
    </source>
</evidence>
<feature type="coiled-coil region" evidence="5">
    <location>
        <begin position="142"/>
        <end position="194"/>
    </location>
</feature>
<dbReference type="RefSeq" id="WP_218318395.1">
    <property type="nucleotide sequence ID" value="NZ_JAEEGC010000002.1"/>
</dbReference>
<feature type="chain" id="PRO_5036889611" evidence="6">
    <location>
        <begin position="25"/>
        <end position="348"/>
    </location>
</feature>
<organism evidence="8 9">
    <name type="scientific">Clostridium thailandense</name>
    <dbReference type="NCBI Taxonomy" id="2794346"/>
    <lineage>
        <taxon>Bacteria</taxon>
        <taxon>Bacillati</taxon>
        <taxon>Bacillota</taxon>
        <taxon>Clostridia</taxon>
        <taxon>Eubacteriales</taxon>
        <taxon>Clostridiaceae</taxon>
        <taxon>Clostridium</taxon>
    </lineage>
</organism>
<evidence type="ECO:0000256" key="3">
    <source>
        <dbReference type="ARBA" id="ARBA00022801"/>
    </source>
</evidence>
<feature type="coiled-coil region" evidence="5">
    <location>
        <begin position="30"/>
        <end position="92"/>
    </location>
</feature>
<evidence type="ECO:0000313" key="9">
    <source>
        <dbReference type="Proteomes" id="UP000694308"/>
    </source>
</evidence>
<feature type="domain" description="NlpC/P60" evidence="7">
    <location>
        <begin position="231"/>
        <end position="348"/>
    </location>
</feature>
<accession>A0A949WTD6</accession>
<dbReference type="Pfam" id="PF00877">
    <property type="entry name" value="NLPC_P60"/>
    <property type="match status" value="1"/>
</dbReference>